<dbReference type="InterPro" id="IPR001270">
    <property type="entry name" value="ClpA/B"/>
</dbReference>
<name>A0AAE0LQU7_9PEZI</name>
<sequence>MDRTGQSPRDKHVEVMRHQTGCPKPRAVTLLIKHAGNIRGACDEFLGNIKWDFSLPRIPAPQSLTSHIPQSRRLEPDTWDGQLSHHRDAQLCHHWDTPANGDDDTGFHVRHLIGAIQNGETCRVVRTYLTHFAEALGLEAIKNGLNGVVDGYPAVFFVVETGNADMVKVWISYAGTADHTYCKVPLLGFAIALCDSYRTDMPMVVKTLLSSGYPADVIPRAFYSPLQRDLPHDGPPETELQDFHKGKTAWCVPNIRVRLAKALNLSFTVRYDLDLASRDQPPSGANKKLAQVHKASELLLLDRFLAHLSMPTSRPLVLLFAGPSGHGKTEVARNLGWLLGMDLQTVDCTHLKAETDLFGPWPPFEGWDEDSAVNNYLVSHSGKRCVVFMDEFEKTKDEVRRALLLPFESGEYRDRRVRAGDNSANCSKTIWILATNAFDQTIQSFCYSHQDDLFKDAGTKQHEEKVHKLARQLSGRIQKESITVLGAPLTGRISGFIPFLPFSPLERAAVADKHLADFGRQLARPINTSEEPARYCPVGNVHLQIKRGYTVNKALVERGYVKELGARSIINAIDSEIRMPLIGKYLAAREEVREDQPAVGFLVGVDGETGDVEVSECEVGE</sequence>
<feature type="domain" description="ATPase dynein-related AAA" evidence="3">
    <location>
        <begin position="318"/>
        <end position="413"/>
    </location>
</feature>
<gene>
    <name evidence="4" type="ORF">B0H64DRAFT_475654</name>
</gene>
<dbReference type="SUPFAM" id="SSF52540">
    <property type="entry name" value="P-loop containing nucleoside triphosphate hydrolases"/>
    <property type="match status" value="1"/>
</dbReference>
<dbReference type="GO" id="GO:0016887">
    <property type="term" value="F:ATP hydrolysis activity"/>
    <property type="evidence" value="ECO:0007669"/>
    <property type="project" value="InterPro"/>
</dbReference>
<dbReference type="PANTHER" id="PTHR11638">
    <property type="entry name" value="ATP-DEPENDENT CLP PROTEASE"/>
    <property type="match status" value="1"/>
</dbReference>
<dbReference type="InterPro" id="IPR050130">
    <property type="entry name" value="ClpA_ClpB"/>
</dbReference>
<dbReference type="Pfam" id="PF07728">
    <property type="entry name" value="AAA_5"/>
    <property type="match status" value="1"/>
</dbReference>
<dbReference type="AlphaFoldDB" id="A0AAE0LQU7"/>
<dbReference type="GO" id="GO:0005737">
    <property type="term" value="C:cytoplasm"/>
    <property type="evidence" value="ECO:0007669"/>
    <property type="project" value="TreeGrafter"/>
</dbReference>
<keyword evidence="2" id="KW-0067">ATP-binding</keyword>
<keyword evidence="5" id="KW-1185">Reference proteome</keyword>
<dbReference type="GeneID" id="87845061"/>
<dbReference type="InterPro" id="IPR027417">
    <property type="entry name" value="P-loop_NTPase"/>
</dbReference>
<protein>
    <submittedName>
        <fullName evidence="4">P-loop containing nucleoside triphosphate hydrolase protein</fullName>
    </submittedName>
</protein>
<dbReference type="InterPro" id="IPR011704">
    <property type="entry name" value="ATPase_dyneun-rel_AAA"/>
</dbReference>
<dbReference type="RefSeq" id="XP_062657652.1">
    <property type="nucleotide sequence ID" value="XM_062808113.1"/>
</dbReference>
<evidence type="ECO:0000256" key="1">
    <source>
        <dbReference type="ARBA" id="ARBA00022741"/>
    </source>
</evidence>
<reference evidence="4" key="2">
    <citation type="submission" date="2023-06" db="EMBL/GenBank/DDBJ databases">
        <authorList>
            <consortium name="Lawrence Berkeley National Laboratory"/>
            <person name="Haridas S."/>
            <person name="Hensen N."/>
            <person name="Bonometti L."/>
            <person name="Westerberg I."/>
            <person name="Brannstrom I.O."/>
            <person name="Guillou S."/>
            <person name="Cros-Aarteil S."/>
            <person name="Calhoun S."/>
            <person name="Kuo A."/>
            <person name="Mondo S."/>
            <person name="Pangilinan J."/>
            <person name="Riley R."/>
            <person name="Labutti K."/>
            <person name="Andreopoulos B."/>
            <person name="Lipzen A."/>
            <person name="Chen C."/>
            <person name="Yanf M."/>
            <person name="Daum C."/>
            <person name="Ng V."/>
            <person name="Clum A."/>
            <person name="Steindorff A."/>
            <person name="Ohm R."/>
            <person name="Martin F."/>
            <person name="Silar P."/>
            <person name="Natvig D."/>
            <person name="Lalanne C."/>
            <person name="Gautier V."/>
            <person name="Ament-Velasquez S.L."/>
            <person name="Kruys A."/>
            <person name="Hutchinson M.I."/>
            <person name="Powell A.J."/>
            <person name="Barry K."/>
            <person name="Miller A.N."/>
            <person name="Grigoriev I.V."/>
            <person name="Debuchy R."/>
            <person name="Gladieux P."/>
            <person name="Thoren M.H."/>
            <person name="Johannesson H."/>
        </authorList>
    </citation>
    <scope>NUCLEOTIDE SEQUENCE</scope>
    <source>
        <strain evidence="4">CBS 168.71</strain>
    </source>
</reference>
<evidence type="ECO:0000313" key="4">
    <source>
        <dbReference type="EMBL" id="KAK3294138.1"/>
    </source>
</evidence>
<dbReference type="EMBL" id="JAUEPN010000005">
    <property type="protein sequence ID" value="KAK3294138.1"/>
    <property type="molecule type" value="Genomic_DNA"/>
</dbReference>
<reference evidence="4" key="1">
    <citation type="journal article" date="2023" name="Mol. Phylogenet. Evol.">
        <title>Genome-scale phylogeny and comparative genomics of the fungal order Sordariales.</title>
        <authorList>
            <person name="Hensen N."/>
            <person name="Bonometti L."/>
            <person name="Westerberg I."/>
            <person name="Brannstrom I.O."/>
            <person name="Guillou S."/>
            <person name="Cros-Aarteil S."/>
            <person name="Calhoun S."/>
            <person name="Haridas S."/>
            <person name="Kuo A."/>
            <person name="Mondo S."/>
            <person name="Pangilinan J."/>
            <person name="Riley R."/>
            <person name="LaButti K."/>
            <person name="Andreopoulos B."/>
            <person name="Lipzen A."/>
            <person name="Chen C."/>
            <person name="Yan M."/>
            <person name="Daum C."/>
            <person name="Ng V."/>
            <person name="Clum A."/>
            <person name="Steindorff A."/>
            <person name="Ohm R.A."/>
            <person name="Martin F."/>
            <person name="Silar P."/>
            <person name="Natvig D.O."/>
            <person name="Lalanne C."/>
            <person name="Gautier V."/>
            <person name="Ament-Velasquez S.L."/>
            <person name="Kruys A."/>
            <person name="Hutchinson M.I."/>
            <person name="Powell A.J."/>
            <person name="Barry K."/>
            <person name="Miller A.N."/>
            <person name="Grigoriev I.V."/>
            <person name="Debuchy R."/>
            <person name="Gladieux P."/>
            <person name="Hiltunen Thoren M."/>
            <person name="Johannesson H."/>
        </authorList>
    </citation>
    <scope>NUCLEOTIDE SEQUENCE</scope>
    <source>
        <strain evidence="4">CBS 168.71</strain>
    </source>
</reference>
<keyword evidence="1" id="KW-0547">Nucleotide-binding</keyword>
<proteinExistence type="predicted"/>
<evidence type="ECO:0000256" key="2">
    <source>
        <dbReference type="ARBA" id="ARBA00022840"/>
    </source>
</evidence>
<accession>A0AAE0LQU7</accession>
<keyword evidence="4" id="KW-0378">Hydrolase</keyword>
<evidence type="ECO:0000313" key="5">
    <source>
        <dbReference type="Proteomes" id="UP001278766"/>
    </source>
</evidence>
<dbReference type="Gene3D" id="3.40.50.300">
    <property type="entry name" value="P-loop containing nucleotide triphosphate hydrolases"/>
    <property type="match status" value="1"/>
</dbReference>
<dbReference type="GO" id="GO:0005524">
    <property type="term" value="F:ATP binding"/>
    <property type="evidence" value="ECO:0007669"/>
    <property type="project" value="UniProtKB-KW"/>
</dbReference>
<dbReference type="PRINTS" id="PR00300">
    <property type="entry name" value="CLPPROTEASEA"/>
</dbReference>
<dbReference type="Proteomes" id="UP001278766">
    <property type="component" value="Unassembled WGS sequence"/>
</dbReference>
<organism evidence="4 5">
    <name type="scientific">Chaetomium fimeti</name>
    <dbReference type="NCBI Taxonomy" id="1854472"/>
    <lineage>
        <taxon>Eukaryota</taxon>
        <taxon>Fungi</taxon>
        <taxon>Dikarya</taxon>
        <taxon>Ascomycota</taxon>
        <taxon>Pezizomycotina</taxon>
        <taxon>Sordariomycetes</taxon>
        <taxon>Sordariomycetidae</taxon>
        <taxon>Sordariales</taxon>
        <taxon>Chaetomiaceae</taxon>
        <taxon>Chaetomium</taxon>
    </lineage>
</organism>
<evidence type="ECO:0000259" key="3">
    <source>
        <dbReference type="Pfam" id="PF07728"/>
    </source>
</evidence>
<comment type="caution">
    <text evidence="4">The sequence shown here is derived from an EMBL/GenBank/DDBJ whole genome shotgun (WGS) entry which is preliminary data.</text>
</comment>
<dbReference type="GO" id="GO:0034605">
    <property type="term" value="P:cellular response to heat"/>
    <property type="evidence" value="ECO:0007669"/>
    <property type="project" value="TreeGrafter"/>
</dbReference>
<dbReference type="PANTHER" id="PTHR11638:SF18">
    <property type="entry name" value="HEAT SHOCK PROTEIN 104"/>
    <property type="match status" value="1"/>
</dbReference>